<dbReference type="RefSeq" id="WP_200464490.1">
    <property type="nucleotide sequence ID" value="NZ_JAENRR010000014.1"/>
</dbReference>
<evidence type="ECO:0000256" key="1">
    <source>
        <dbReference type="SAM" id="Phobius"/>
    </source>
</evidence>
<feature type="transmembrane region" description="Helical" evidence="1">
    <location>
        <begin position="66"/>
        <end position="87"/>
    </location>
</feature>
<keyword evidence="1" id="KW-1133">Transmembrane helix</keyword>
<name>A0ABS1HHV8_9BACT</name>
<keyword evidence="3" id="KW-1185">Reference proteome</keyword>
<accession>A0ABS1HHV8</accession>
<gene>
    <name evidence="2" type="ORF">JIV24_07920</name>
</gene>
<feature type="transmembrane region" description="Helical" evidence="1">
    <location>
        <begin position="12"/>
        <end position="30"/>
    </location>
</feature>
<dbReference type="Proteomes" id="UP000605676">
    <property type="component" value="Unassembled WGS sequence"/>
</dbReference>
<dbReference type="EMBL" id="JAENRR010000014">
    <property type="protein sequence ID" value="MBK3517262.1"/>
    <property type="molecule type" value="Genomic_DNA"/>
</dbReference>
<sequence>MDNQNIASSKKYILVFVALVALVLISTGISTLNLGYLNPLLTIGLAGVSAIIVLTQFMKIKLDGSFARLLVAGILALALLIFFVAFVG</sequence>
<keyword evidence="1" id="KW-0472">Membrane</keyword>
<proteinExistence type="predicted"/>
<comment type="caution">
    <text evidence="2">The sequence shown here is derived from an EMBL/GenBank/DDBJ whole genome shotgun (WGS) entry which is preliminary data.</text>
</comment>
<organism evidence="2 3">
    <name type="scientific">Carboxylicivirga marina</name>
    <dbReference type="NCBI Taxonomy" id="2800988"/>
    <lineage>
        <taxon>Bacteria</taxon>
        <taxon>Pseudomonadati</taxon>
        <taxon>Bacteroidota</taxon>
        <taxon>Bacteroidia</taxon>
        <taxon>Marinilabiliales</taxon>
        <taxon>Marinilabiliaceae</taxon>
        <taxon>Carboxylicivirga</taxon>
    </lineage>
</organism>
<reference evidence="2 3" key="1">
    <citation type="submission" date="2021-01" db="EMBL/GenBank/DDBJ databases">
        <title>Carboxyliciviraga sp.nov., isolated from coastal sediments.</title>
        <authorList>
            <person name="Lu D."/>
            <person name="Zhang T."/>
        </authorList>
    </citation>
    <scope>NUCLEOTIDE SEQUENCE [LARGE SCALE GENOMIC DNA]</scope>
    <source>
        <strain evidence="2 3">N1Y132</strain>
    </source>
</reference>
<evidence type="ECO:0000313" key="2">
    <source>
        <dbReference type="EMBL" id="MBK3517262.1"/>
    </source>
</evidence>
<feature type="transmembrane region" description="Helical" evidence="1">
    <location>
        <begin position="36"/>
        <end position="54"/>
    </location>
</feature>
<evidence type="ECO:0000313" key="3">
    <source>
        <dbReference type="Proteomes" id="UP000605676"/>
    </source>
</evidence>
<keyword evidence="1" id="KW-0812">Transmembrane</keyword>
<protein>
    <submittedName>
        <fullName evidence="2">Uncharacterized protein</fullName>
    </submittedName>
</protein>